<dbReference type="GO" id="GO:0030599">
    <property type="term" value="F:pectinesterase activity"/>
    <property type="evidence" value="ECO:0007669"/>
    <property type="project" value="UniProtKB-UniRule"/>
</dbReference>
<proteinExistence type="inferred from homology"/>
<feature type="compositionally biased region" description="Polar residues" evidence="8">
    <location>
        <begin position="8"/>
        <end position="18"/>
    </location>
</feature>
<keyword evidence="9" id="KW-1133">Transmembrane helix</keyword>
<keyword evidence="9" id="KW-0812">Transmembrane</keyword>
<comment type="caution">
    <text evidence="11">The sequence shown here is derived from an EMBL/GenBank/DDBJ whole genome shotgun (WGS) entry which is preliminary data.</text>
</comment>
<sequence length="589" mass="63701">MPPENLHSRTASSITSDTIEIEDYQEPSPPNPEAVKADRRRALKRKLIIAASSTVLLATIIVAGTSGLFIGGPRSDDQADIQAAKIQVFCQLTDFPNVCISRLTNYTERDPSGSGADPKSLLLSSVAANIETVGSVYRIAKRIVEKKLDDPTQKAAEDCEQLLTYAAAELNASYVGMDAATSGSMPCALSNVLSGLSAAVAYEQTCCDGLGGGGAGTAEIRAVLWNATLETRNNLALMSEFPATAERRRMRKLMAAVVDGERMVWRAARGEADVVVAKDGSGDLRTISAALEVARMEREGRFVIYVKEGVYEESVRVTWEMKYVTMYGDGANRTVVTGSRGFKDGFTVYQTPTFAVSGVAFMARDMGFENTAGPEKAQAVALLVESDLAVFHKCHINGYQNTLHAHAQRQFYRSCTISGSIDIISGGAAAIFQNCEIMVKKPQPGQENIITAQTRLDRHQTTGIILQNCTISANDDLIPARGDVATYLGRPVKEHSRTVVMQSTIGDLVRPEGWASGPGDVGLEQTVYFAEFENRGPGADVAERVTWPGFHVLRDVAEATRFTAGEFVEGIYWLNMTGVQFHTGIIDAL</sequence>
<dbReference type="Pfam" id="PF04043">
    <property type="entry name" value="PMEI"/>
    <property type="match status" value="1"/>
</dbReference>
<comment type="similarity">
    <text evidence="2">In the N-terminal section; belongs to the PMEI family.</text>
</comment>
<dbReference type="FunFam" id="2.160.20.10:FF:000001">
    <property type="entry name" value="Pectinesterase"/>
    <property type="match status" value="1"/>
</dbReference>
<feature type="domain" description="Pectinesterase inhibitor" evidence="10">
    <location>
        <begin position="81"/>
        <end position="237"/>
    </location>
</feature>
<evidence type="ECO:0000256" key="9">
    <source>
        <dbReference type="SAM" id="Phobius"/>
    </source>
</evidence>
<dbReference type="SUPFAM" id="SSF101148">
    <property type="entry name" value="Plant invertase/pectin methylesterase inhibitor"/>
    <property type="match status" value="1"/>
</dbReference>
<dbReference type="InterPro" id="IPR012334">
    <property type="entry name" value="Pectin_lyas_fold"/>
</dbReference>
<evidence type="ECO:0000256" key="3">
    <source>
        <dbReference type="ARBA" id="ARBA00007786"/>
    </source>
</evidence>
<dbReference type="SUPFAM" id="SSF51126">
    <property type="entry name" value="Pectin lyase-like"/>
    <property type="match status" value="1"/>
</dbReference>
<evidence type="ECO:0000256" key="8">
    <source>
        <dbReference type="SAM" id="MobiDB-lite"/>
    </source>
</evidence>
<dbReference type="Gene3D" id="1.20.140.40">
    <property type="entry name" value="Invertase/pectin methylesterase inhibitor family protein"/>
    <property type="match status" value="1"/>
</dbReference>
<keyword evidence="5 7" id="KW-0063">Aspartyl esterase</keyword>
<accession>A0A443NXC3</accession>
<dbReference type="CDD" id="cd15798">
    <property type="entry name" value="PMEI-like_3"/>
    <property type="match status" value="1"/>
</dbReference>
<evidence type="ECO:0000256" key="1">
    <source>
        <dbReference type="ARBA" id="ARBA00005184"/>
    </source>
</evidence>
<reference evidence="11 12" key="1">
    <citation type="journal article" date="2019" name="Nat. Plants">
        <title>Stout camphor tree genome fills gaps in understanding of flowering plant genome evolution.</title>
        <authorList>
            <person name="Chaw S.M."/>
            <person name="Liu Y.C."/>
            <person name="Wu Y.W."/>
            <person name="Wang H.Y."/>
            <person name="Lin C.I."/>
            <person name="Wu C.S."/>
            <person name="Ke H.M."/>
            <person name="Chang L.Y."/>
            <person name="Hsu C.Y."/>
            <person name="Yang H.T."/>
            <person name="Sudianto E."/>
            <person name="Hsu M.H."/>
            <person name="Wu K.P."/>
            <person name="Wang L.N."/>
            <person name="Leebens-Mack J.H."/>
            <person name="Tsai I.J."/>
        </authorList>
    </citation>
    <scope>NUCLEOTIDE SEQUENCE [LARGE SCALE GENOMIC DNA]</scope>
    <source>
        <strain evidence="12">cv. Chaw 1501</strain>
        <tissue evidence="11">Young leaves</tissue>
    </source>
</reference>
<keyword evidence="4 7" id="KW-0378">Hydrolase</keyword>
<dbReference type="InterPro" id="IPR006501">
    <property type="entry name" value="Pectinesterase_inhib_dom"/>
</dbReference>
<dbReference type="InterPro" id="IPR011050">
    <property type="entry name" value="Pectin_lyase_fold/virulence"/>
</dbReference>
<gene>
    <name evidence="11" type="ORF">CKAN_01190000</name>
</gene>
<dbReference type="UniPathway" id="UPA00545">
    <property type="reaction ID" value="UER00823"/>
</dbReference>
<evidence type="ECO:0000256" key="6">
    <source>
        <dbReference type="PROSITE-ProRule" id="PRU10040"/>
    </source>
</evidence>
<dbReference type="AlphaFoldDB" id="A0A443NXC3"/>
<evidence type="ECO:0000256" key="4">
    <source>
        <dbReference type="ARBA" id="ARBA00022801"/>
    </source>
</evidence>
<dbReference type="InterPro" id="IPR033131">
    <property type="entry name" value="Pectinesterase_Asp_AS"/>
</dbReference>
<evidence type="ECO:0000256" key="2">
    <source>
        <dbReference type="ARBA" id="ARBA00006027"/>
    </source>
</evidence>
<feature type="transmembrane region" description="Helical" evidence="9">
    <location>
        <begin position="47"/>
        <end position="70"/>
    </location>
</feature>
<feature type="region of interest" description="Disordered" evidence="8">
    <location>
        <begin position="1"/>
        <end position="36"/>
    </location>
</feature>
<comment type="similarity">
    <text evidence="3">In the C-terminal section; belongs to the pectinesterase family.</text>
</comment>
<name>A0A443NXC3_9MAGN</name>
<evidence type="ECO:0000256" key="5">
    <source>
        <dbReference type="ARBA" id="ARBA00023085"/>
    </source>
</evidence>
<dbReference type="NCBIfam" id="TIGR01614">
    <property type="entry name" value="PME_inhib"/>
    <property type="match status" value="1"/>
</dbReference>
<dbReference type="GO" id="GO:0042545">
    <property type="term" value="P:cell wall modification"/>
    <property type="evidence" value="ECO:0007669"/>
    <property type="project" value="UniProtKB-UniRule"/>
</dbReference>
<comment type="pathway">
    <text evidence="1 7">Glycan metabolism; pectin degradation; 2-dehydro-3-deoxy-D-gluconate from pectin: step 1/5.</text>
</comment>
<dbReference type="Gene3D" id="2.160.20.10">
    <property type="entry name" value="Single-stranded right-handed beta-helix, Pectin lyase-like"/>
    <property type="match status" value="1"/>
</dbReference>
<dbReference type="OrthoDB" id="2019149at2759"/>
<dbReference type="STRING" id="337451.A0A443NXC3"/>
<comment type="catalytic activity">
    <reaction evidence="7">
        <text>[(1-&gt;4)-alpha-D-galacturonosyl methyl ester](n) + n H2O = [(1-&gt;4)-alpha-D-galacturonosyl](n) + n methanol + n H(+)</text>
        <dbReference type="Rhea" id="RHEA:22380"/>
        <dbReference type="Rhea" id="RHEA-COMP:14570"/>
        <dbReference type="Rhea" id="RHEA-COMP:14573"/>
        <dbReference type="ChEBI" id="CHEBI:15377"/>
        <dbReference type="ChEBI" id="CHEBI:15378"/>
        <dbReference type="ChEBI" id="CHEBI:17790"/>
        <dbReference type="ChEBI" id="CHEBI:140522"/>
        <dbReference type="ChEBI" id="CHEBI:140523"/>
        <dbReference type="EC" id="3.1.1.11"/>
    </reaction>
</comment>
<dbReference type="PROSITE" id="PS00503">
    <property type="entry name" value="PECTINESTERASE_2"/>
    <property type="match status" value="1"/>
</dbReference>
<dbReference type="InterPro" id="IPR035513">
    <property type="entry name" value="Invertase/methylesterase_inhib"/>
</dbReference>
<dbReference type="EMBL" id="QPKB01000004">
    <property type="protein sequence ID" value="RWR83153.1"/>
    <property type="molecule type" value="Genomic_DNA"/>
</dbReference>
<evidence type="ECO:0000256" key="7">
    <source>
        <dbReference type="RuleBase" id="RU000589"/>
    </source>
</evidence>
<dbReference type="Proteomes" id="UP000283530">
    <property type="component" value="Unassembled WGS sequence"/>
</dbReference>
<protein>
    <recommendedName>
        <fullName evidence="7">Pectinesterase</fullName>
        <ecNumber evidence="7">3.1.1.11</ecNumber>
    </recommendedName>
</protein>
<organism evidence="11 12">
    <name type="scientific">Cinnamomum micranthum f. kanehirae</name>
    <dbReference type="NCBI Taxonomy" id="337451"/>
    <lineage>
        <taxon>Eukaryota</taxon>
        <taxon>Viridiplantae</taxon>
        <taxon>Streptophyta</taxon>
        <taxon>Embryophyta</taxon>
        <taxon>Tracheophyta</taxon>
        <taxon>Spermatophyta</taxon>
        <taxon>Magnoliopsida</taxon>
        <taxon>Magnoliidae</taxon>
        <taxon>Laurales</taxon>
        <taxon>Lauraceae</taxon>
        <taxon>Cinnamomum</taxon>
    </lineage>
</organism>
<dbReference type="PANTHER" id="PTHR31707">
    <property type="entry name" value="PECTINESTERASE"/>
    <property type="match status" value="1"/>
</dbReference>
<dbReference type="SMART" id="SM00856">
    <property type="entry name" value="PMEI"/>
    <property type="match status" value="1"/>
</dbReference>
<dbReference type="GO" id="GO:0045490">
    <property type="term" value="P:pectin catabolic process"/>
    <property type="evidence" value="ECO:0007669"/>
    <property type="project" value="UniProtKB-UniRule"/>
</dbReference>
<feature type="active site" evidence="6">
    <location>
        <position position="422"/>
    </location>
</feature>
<keyword evidence="12" id="KW-1185">Reference proteome</keyword>
<dbReference type="Pfam" id="PF01095">
    <property type="entry name" value="Pectinesterase"/>
    <property type="match status" value="1"/>
</dbReference>
<evidence type="ECO:0000313" key="12">
    <source>
        <dbReference type="Proteomes" id="UP000283530"/>
    </source>
</evidence>
<keyword evidence="9" id="KW-0472">Membrane</keyword>
<dbReference type="EC" id="3.1.1.11" evidence="7"/>
<dbReference type="InterPro" id="IPR000070">
    <property type="entry name" value="Pectinesterase_cat"/>
</dbReference>
<evidence type="ECO:0000313" key="11">
    <source>
        <dbReference type="EMBL" id="RWR83153.1"/>
    </source>
</evidence>
<evidence type="ECO:0000259" key="10">
    <source>
        <dbReference type="SMART" id="SM00856"/>
    </source>
</evidence>
<dbReference type="GO" id="GO:0004857">
    <property type="term" value="F:enzyme inhibitor activity"/>
    <property type="evidence" value="ECO:0007669"/>
    <property type="project" value="InterPro"/>
</dbReference>